<dbReference type="InterPro" id="IPR013785">
    <property type="entry name" value="Aldolase_TIM"/>
</dbReference>
<dbReference type="SFLD" id="SFLDG01067">
    <property type="entry name" value="SPASM/twitch_domain_containing"/>
    <property type="match status" value="1"/>
</dbReference>
<dbReference type="RefSeq" id="WP_207155357.1">
    <property type="nucleotide sequence ID" value="NZ_AP024484.1"/>
</dbReference>
<keyword evidence="2" id="KW-0949">S-adenosyl-L-methionine</keyword>
<keyword evidence="4" id="KW-0408">Iron</keyword>
<evidence type="ECO:0000313" key="9">
    <source>
        <dbReference type="Proteomes" id="UP001319045"/>
    </source>
</evidence>
<keyword evidence="3" id="KW-0479">Metal-binding</keyword>
<keyword evidence="9" id="KW-1185">Reference proteome</keyword>
<dbReference type="SUPFAM" id="SSF102114">
    <property type="entry name" value="Radical SAM enzymes"/>
    <property type="match status" value="1"/>
</dbReference>
<evidence type="ECO:0000256" key="1">
    <source>
        <dbReference type="ARBA" id="ARBA00001966"/>
    </source>
</evidence>
<comment type="similarity">
    <text evidence="6">Belongs to the radical SAM superfamily. Anaerobic sulfatase-maturating enzyme family.</text>
</comment>
<reference evidence="8 9" key="1">
    <citation type="journal article" date="2022" name="Int. J. Syst. Evol. Microbiol.">
        <title>Prevotella herbatica sp. nov., a plant polysaccharide-decomposing anaerobic bacterium isolated from a methanogenic reactor.</title>
        <authorList>
            <person name="Uek A."/>
            <person name="Tonouchi A."/>
            <person name="Kaku N."/>
            <person name="Ueki K."/>
        </authorList>
    </citation>
    <scope>NUCLEOTIDE SEQUENCE [LARGE SCALE GENOMIC DNA]</scope>
    <source>
        <strain evidence="8 9">WR041</strain>
    </source>
</reference>
<proteinExistence type="inferred from homology"/>
<evidence type="ECO:0000256" key="6">
    <source>
        <dbReference type="ARBA" id="ARBA00023601"/>
    </source>
</evidence>
<organism evidence="8 9">
    <name type="scientific">Prevotella herbatica</name>
    <dbReference type="NCBI Taxonomy" id="2801997"/>
    <lineage>
        <taxon>Bacteria</taxon>
        <taxon>Pseudomonadati</taxon>
        <taxon>Bacteroidota</taxon>
        <taxon>Bacteroidia</taxon>
        <taxon>Bacteroidales</taxon>
        <taxon>Prevotellaceae</taxon>
        <taxon>Prevotella</taxon>
    </lineage>
</organism>
<sequence length="434" mass="50757">MIWSKYNELIKKQDDSFFLFNSRTKKWLTLVRELYVLLSDNYKNIDEISTIHPELFESLVKNDFVVKDTNEETSKCIAELGTRLEFSNTLKLTINPTLDCNLRCWYCYEGHLHGSVMQSQTIDNICKYITEQLEKHRYERLQLAFFGGEPLLKFTKVVQPILQNVHDICIHYDTIFVVSFTTNGVCLTQKVRNGIKKSTTNVSFQIPFDGDFEMHNKVKKFYNEQGSYNIVTKNAREAVLDGFRVIIRCNYTKENIRSFQKVIADFNDLVDRPNLRFSFHKVWQETEDEELKIGIKELKANIAGIKFQSNINSYFGDSVNPCYGDYMNNYVFNYNGDVFKCTARDFAPEHRIGKLTETGVIDFNNLALQRIKKSMTSECYTCRRLPICPICSQLKYESIDGKCPVHITPNEISMNIQDYFTDVLYQHHYEKISK</sequence>
<dbReference type="Proteomes" id="UP001319045">
    <property type="component" value="Chromosome"/>
</dbReference>
<dbReference type="InterPro" id="IPR023885">
    <property type="entry name" value="4Fe4S-binding_SPASM_dom"/>
</dbReference>
<feature type="domain" description="Radical SAM core" evidence="7">
    <location>
        <begin position="94"/>
        <end position="263"/>
    </location>
</feature>
<dbReference type="InterPro" id="IPR023867">
    <property type="entry name" value="Sulphatase_maturase_rSAM"/>
</dbReference>
<dbReference type="Pfam" id="PF04055">
    <property type="entry name" value="Radical_SAM"/>
    <property type="match status" value="1"/>
</dbReference>
<evidence type="ECO:0000256" key="5">
    <source>
        <dbReference type="ARBA" id="ARBA00023014"/>
    </source>
</evidence>
<comment type="cofactor">
    <cofactor evidence="1">
        <name>[4Fe-4S] cluster</name>
        <dbReference type="ChEBI" id="CHEBI:49883"/>
    </cofactor>
</comment>
<protein>
    <submittedName>
        <fullName evidence="8">Radical SAM/SPASM domain-containing protein</fullName>
    </submittedName>
</protein>
<evidence type="ECO:0000259" key="7">
    <source>
        <dbReference type="Pfam" id="PF04055"/>
    </source>
</evidence>
<dbReference type="EMBL" id="AP024484">
    <property type="protein sequence ID" value="BCS85199.1"/>
    <property type="molecule type" value="Genomic_DNA"/>
</dbReference>
<evidence type="ECO:0000256" key="2">
    <source>
        <dbReference type="ARBA" id="ARBA00022691"/>
    </source>
</evidence>
<evidence type="ECO:0000256" key="4">
    <source>
        <dbReference type="ARBA" id="ARBA00023004"/>
    </source>
</evidence>
<dbReference type="InterPro" id="IPR058240">
    <property type="entry name" value="rSAM_sf"/>
</dbReference>
<dbReference type="SFLD" id="SFLDS00029">
    <property type="entry name" value="Radical_SAM"/>
    <property type="match status" value="1"/>
</dbReference>
<dbReference type="NCBIfam" id="TIGR04085">
    <property type="entry name" value="rSAM_more_4Fe4S"/>
    <property type="match status" value="1"/>
</dbReference>
<evidence type="ECO:0000256" key="3">
    <source>
        <dbReference type="ARBA" id="ARBA00022723"/>
    </source>
</evidence>
<evidence type="ECO:0000313" key="8">
    <source>
        <dbReference type="EMBL" id="BCS85199.1"/>
    </source>
</evidence>
<dbReference type="Gene3D" id="3.20.20.70">
    <property type="entry name" value="Aldolase class I"/>
    <property type="match status" value="1"/>
</dbReference>
<accession>A0ABM7NXS0</accession>
<dbReference type="PANTHER" id="PTHR43273:SF3">
    <property type="entry name" value="ANAEROBIC SULFATASE-MATURATING ENZYME HOMOLOG ASLB-RELATED"/>
    <property type="match status" value="1"/>
</dbReference>
<gene>
    <name evidence="8" type="ORF">prwr041_10920</name>
</gene>
<keyword evidence="5" id="KW-0411">Iron-sulfur</keyword>
<name>A0ABM7NXS0_9BACT</name>
<dbReference type="InterPro" id="IPR007197">
    <property type="entry name" value="rSAM"/>
</dbReference>
<dbReference type="PANTHER" id="PTHR43273">
    <property type="entry name" value="ANAEROBIC SULFATASE-MATURATING ENZYME HOMOLOG ASLB-RELATED"/>
    <property type="match status" value="1"/>
</dbReference>